<dbReference type="Pfam" id="PF00153">
    <property type="entry name" value="Mito_carr"/>
    <property type="match status" value="2"/>
</dbReference>
<keyword evidence="6" id="KW-0813">Transport</keyword>
<evidence type="ECO:0000256" key="4">
    <source>
        <dbReference type="ARBA" id="ARBA00023136"/>
    </source>
</evidence>
<gene>
    <name evidence="7" type="ORF">BB560_002498</name>
</gene>
<keyword evidence="4 5" id="KW-0472">Membrane</keyword>
<evidence type="ECO:0000256" key="3">
    <source>
        <dbReference type="ARBA" id="ARBA00022989"/>
    </source>
</evidence>
<sequence>MAGQYPSPLAHLQAGALSGVSTVILFQPLDLLKTRVQQKIINPGTLGTLNLKKRNVPGTSIFFYILYLTRRTLGSLDSQVSENPQSKLHTTLSNIFSGAFSRAAAGFVLMPATVLKVRYESSYYNFTGILPALKSIYATRGIRGFFDGAVSTAIRDAPYAGIYFAIYESTKRFGRSVSLHYNLHLPEPVITATSGMIGGITASYITQPFDVVKTRMQIKPDVYHNVMQSFKKIYREEGIYGFFRGISLRILRKGIQASISFSLYEWATAKN</sequence>
<reference evidence="7 8" key="1">
    <citation type="journal article" date="2018" name="MBio">
        <title>Comparative Genomics Reveals the Core Gene Toolbox for the Fungus-Insect Symbiosis.</title>
        <authorList>
            <person name="Wang Y."/>
            <person name="Stata M."/>
            <person name="Wang W."/>
            <person name="Stajich J.E."/>
            <person name="White M.M."/>
            <person name="Moncalvo J.M."/>
        </authorList>
    </citation>
    <scope>NUCLEOTIDE SEQUENCE [LARGE SCALE GENOMIC DNA]</scope>
    <source>
        <strain evidence="7 8">SC-DP-2</strain>
    </source>
</reference>
<feature type="repeat" description="Solcar" evidence="5">
    <location>
        <begin position="89"/>
        <end position="173"/>
    </location>
</feature>
<evidence type="ECO:0000256" key="5">
    <source>
        <dbReference type="PROSITE-ProRule" id="PRU00282"/>
    </source>
</evidence>
<comment type="similarity">
    <text evidence="6">Belongs to the mitochondrial carrier (TC 2.A.29) family.</text>
</comment>
<dbReference type="STRING" id="133381.A0A2T9ZEJ8"/>
<dbReference type="GO" id="GO:0005739">
    <property type="term" value="C:mitochondrion"/>
    <property type="evidence" value="ECO:0007669"/>
    <property type="project" value="TreeGrafter"/>
</dbReference>
<dbReference type="Proteomes" id="UP000245609">
    <property type="component" value="Unassembled WGS sequence"/>
</dbReference>
<dbReference type="AlphaFoldDB" id="A0A2T9ZEJ8"/>
<dbReference type="PROSITE" id="PS50920">
    <property type="entry name" value="SOLCAR"/>
    <property type="match status" value="2"/>
</dbReference>
<dbReference type="EMBL" id="MBFS01000287">
    <property type="protein sequence ID" value="PVV03034.1"/>
    <property type="molecule type" value="Genomic_DNA"/>
</dbReference>
<evidence type="ECO:0000256" key="2">
    <source>
        <dbReference type="ARBA" id="ARBA00022692"/>
    </source>
</evidence>
<dbReference type="InterPro" id="IPR023395">
    <property type="entry name" value="MCP_dom_sf"/>
</dbReference>
<comment type="caution">
    <text evidence="7">The sequence shown here is derived from an EMBL/GenBank/DDBJ whole genome shotgun (WGS) entry which is preliminary data.</text>
</comment>
<keyword evidence="8" id="KW-1185">Reference proteome</keyword>
<accession>A0A2T9ZEJ8</accession>
<dbReference type="Gene3D" id="1.50.40.10">
    <property type="entry name" value="Mitochondrial carrier domain"/>
    <property type="match status" value="2"/>
</dbReference>
<dbReference type="InterPro" id="IPR018108">
    <property type="entry name" value="MCP_transmembrane"/>
</dbReference>
<keyword evidence="3" id="KW-1133">Transmembrane helix</keyword>
<keyword evidence="2 5" id="KW-0812">Transmembrane</keyword>
<dbReference type="SUPFAM" id="SSF103506">
    <property type="entry name" value="Mitochondrial carrier"/>
    <property type="match status" value="1"/>
</dbReference>
<name>A0A2T9ZEJ8_9FUNG</name>
<organism evidence="7 8">
    <name type="scientific">Smittium megazygosporum</name>
    <dbReference type="NCBI Taxonomy" id="133381"/>
    <lineage>
        <taxon>Eukaryota</taxon>
        <taxon>Fungi</taxon>
        <taxon>Fungi incertae sedis</taxon>
        <taxon>Zoopagomycota</taxon>
        <taxon>Kickxellomycotina</taxon>
        <taxon>Harpellomycetes</taxon>
        <taxon>Harpellales</taxon>
        <taxon>Legeriomycetaceae</taxon>
        <taxon>Smittium</taxon>
    </lineage>
</organism>
<dbReference type="GO" id="GO:0016020">
    <property type="term" value="C:membrane"/>
    <property type="evidence" value="ECO:0007669"/>
    <property type="project" value="UniProtKB-SubCell"/>
</dbReference>
<evidence type="ECO:0000313" key="7">
    <source>
        <dbReference type="EMBL" id="PVV03034.1"/>
    </source>
</evidence>
<evidence type="ECO:0000256" key="1">
    <source>
        <dbReference type="ARBA" id="ARBA00004141"/>
    </source>
</evidence>
<comment type="subcellular location">
    <subcellularLocation>
        <location evidence="1">Membrane</location>
        <topology evidence="1">Multi-pass membrane protein</topology>
    </subcellularLocation>
</comment>
<evidence type="ECO:0000313" key="8">
    <source>
        <dbReference type="Proteomes" id="UP000245609"/>
    </source>
</evidence>
<dbReference type="GO" id="GO:1904983">
    <property type="term" value="P:glycine import into mitochondrion"/>
    <property type="evidence" value="ECO:0007669"/>
    <property type="project" value="TreeGrafter"/>
</dbReference>
<dbReference type="PANTHER" id="PTHR46181">
    <property type="entry name" value="MITOCHONDRIAL GLYCINE TRANSPORTER"/>
    <property type="match status" value="1"/>
</dbReference>
<dbReference type="GO" id="GO:0015187">
    <property type="term" value="F:glycine transmembrane transporter activity"/>
    <property type="evidence" value="ECO:0007669"/>
    <property type="project" value="TreeGrafter"/>
</dbReference>
<evidence type="ECO:0000256" key="6">
    <source>
        <dbReference type="RuleBase" id="RU000488"/>
    </source>
</evidence>
<evidence type="ECO:0008006" key="9">
    <source>
        <dbReference type="Google" id="ProtNLM"/>
    </source>
</evidence>
<dbReference type="OrthoDB" id="1924968at2759"/>
<proteinExistence type="inferred from homology"/>
<dbReference type="PANTHER" id="PTHR46181:SF3">
    <property type="entry name" value="MITOCHONDRIAL GLYCINE TRANSPORTER"/>
    <property type="match status" value="1"/>
</dbReference>
<protein>
    <recommendedName>
        <fullName evidence="9">Solute carrier family 25 member 38 homolog</fullName>
    </recommendedName>
</protein>
<feature type="repeat" description="Solcar" evidence="5">
    <location>
        <begin position="186"/>
        <end position="270"/>
    </location>
</feature>